<dbReference type="Pfam" id="PF13499">
    <property type="entry name" value="EF-hand_7"/>
    <property type="match status" value="1"/>
</dbReference>
<dbReference type="Proteomes" id="UP000682733">
    <property type="component" value="Unassembled WGS sequence"/>
</dbReference>
<proteinExistence type="predicted"/>
<dbReference type="SMART" id="SM00054">
    <property type="entry name" value="EFh"/>
    <property type="match status" value="2"/>
</dbReference>
<dbReference type="InterPro" id="IPR011992">
    <property type="entry name" value="EF-hand-dom_pair"/>
</dbReference>
<dbReference type="GO" id="GO:0005509">
    <property type="term" value="F:calcium ion binding"/>
    <property type="evidence" value="ECO:0007669"/>
    <property type="project" value="InterPro"/>
</dbReference>
<dbReference type="OrthoDB" id="26525at2759"/>
<evidence type="ECO:0000256" key="3">
    <source>
        <dbReference type="ARBA" id="ARBA00022837"/>
    </source>
</evidence>
<evidence type="ECO:0000313" key="8">
    <source>
        <dbReference type="EMBL" id="CAF4001038.1"/>
    </source>
</evidence>
<dbReference type="SUPFAM" id="SSF47473">
    <property type="entry name" value="EF-hand"/>
    <property type="match status" value="1"/>
</dbReference>
<organism evidence="6 9">
    <name type="scientific">Didymodactylos carnosus</name>
    <dbReference type="NCBI Taxonomy" id="1234261"/>
    <lineage>
        <taxon>Eukaryota</taxon>
        <taxon>Metazoa</taxon>
        <taxon>Spiralia</taxon>
        <taxon>Gnathifera</taxon>
        <taxon>Rotifera</taxon>
        <taxon>Eurotatoria</taxon>
        <taxon>Bdelloidea</taxon>
        <taxon>Philodinida</taxon>
        <taxon>Philodinidae</taxon>
        <taxon>Didymodactylos</taxon>
    </lineage>
</organism>
<feature type="domain" description="EF-hand" evidence="4">
    <location>
        <begin position="49"/>
        <end position="84"/>
    </location>
</feature>
<dbReference type="EMBL" id="CAJNOK010007031">
    <property type="protein sequence ID" value="CAF1022284.1"/>
    <property type="molecule type" value="Genomic_DNA"/>
</dbReference>
<accession>A0A814Z6P6</accession>
<dbReference type="FunFam" id="1.10.238.10:FF:000181">
    <property type="entry name" value="CALML5 isoform 1"/>
    <property type="match status" value="1"/>
</dbReference>
<evidence type="ECO:0000259" key="4">
    <source>
        <dbReference type="PROSITE" id="PS50222"/>
    </source>
</evidence>
<dbReference type="Gene3D" id="1.10.238.10">
    <property type="entry name" value="EF-hand"/>
    <property type="match status" value="1"/>
</dbReference>
<sequence>MASTNTARSTKTTTVNEIMDAFKAFDIDNSGFITPDEIQIVMKKLGENIKAGDVEEMMKAADKNNDGKVDYKEFTAIMKLKDEYKSFIID</sequence>
<dbReference type="EMBL" id="CAJNOQ010009962">
    <property type="protein sequence ID" value="CAF1238857.1"/>
    <property type="molecule type" value="Genomic_DNA"/>
</dbReference>
<keyword evidence="1" id="KW-0479">Metal-binding</keyword>
<evidence type="ECO:0000313" key="5">
    <source>
        <dbReference type="EMBL" id="CAF1022284.1"/>
    </source>
</evidence>
<dbReference type="AlphaFoldDB" id="A0A814Z6P6"/>
<feature type="domain" description="EF-hand" evidence="4">
    <location>
        <begin position="13"/>
        <end position="48"/>
    </location>
</feature>
<dbReference type="InterPro" id="IPR050145">
    <property type="entry name" value="Centrin_CML-like"/>
</dbReference>
<keyword evidence="3" id="KW-0106">Calcium</keyword>
<dbReference type="EMBL" id="CAJOBC010009968">
    <property type="protein sequence ID" value="CAF4001038.1"/>
    <property type="molecule type" value="Genomic_DNA"/>
</dbReference>
<protein>
    <recommendedName>
        <fullName evidence="4">EF-hand domain-containing protein</fullName>
    </recommendedName>
</protein>
<evidence type="ECO:0000313" key="9">
    <source>
        <dbReference type="Proteomes" id="UP000663829"/>
    </source>
</evidence>
<dbReference type="PROSITE" id="PS00018">
    <property type="entry name" value="EF_HAND_1"/>
    <property type="match status" value="2"/>
</dbReference>
<dbReference type="EMBL" id="CAJOBA010007041">
    <property type="protein sequence ID" value="CAF3790849.1"/>
    <property type="molecule type" value="Genomic_DNA"/>
</dbReference>
<dbReference type="CDD" id="cd00051">
    <property type="entry name" value="EFh"/>
    <property type="match status" value="1"/>
</dbReference>
<comment type="caution">
    <text evidence="6">The sequence shown here is derived from an EMBL/GenBank/DDBJ whole genome shotgun (WGS) entry which is preliminary data.</text>
</comment>
<gene>
    <name evidence="6" type="ORF">GPM918_LOCUS25553</name>
    <name evidence="5" type="ORF">OVA965_LOCUS15564</name>
    <name evidence="8" type="ORF">SRO942_LOCUS25559</name>
    <name evidence="7" type="ORF">TMI583_LOCUS15572</name>
</gene>
<evidence type="ECO:0000256" key="1">
    <source>
        <dbReference type="ARBA" id="ARBA00022723"/>
    </source>
</evidence>
<reference evidence="6" key="1">
    <citation type="submission" date="2021-02" db="EMBL/GenBank/DDBJ databases">
        <authorList>
            <person name="Nowell W R."/>
        </authorList>
    </citation>
    <scope>NUCLEOTIDE SEQUENCE</scope>
</reference>
<keyword evidence="2" id="KW-0677">Repeat</keyword>
<dbReference type="Proteomes" id="UP000677228">
    <property type="component" value="Unassembled WGS sequence"/>
</dbReference>
<name>A0A814Z6P6_9BILA</name>
<dbReference type="PANTHER" id="PTHR23050">
    <property type="entry name" value="CALCIUM BINDING PROTEIN"/>
    <property type="match status" value="1"/>
</dbReference>
<dbReference type="InterPro" id="IPR018247">
    <property type="entry name" value="EF_Hand_1_Ca_BS"/>
</dbReference>
<dbReference type="InterPro" id="IPR002048">
    <property type="entry name" value="EF_hand_dom"/>
</dbReference>
<evidence type="ECO:0000313" key="7">
    <source>
        <dbReference type="EMBL" id="CAF3790849.1"/>
    </source>
</evidence>
<dbReference type="PROSITE" id="PS50222">
    <property type="entry name" value="EF_HAND_2"/>
    <property type="match status" value="2"/>
</dbReference>
<keyword evidence="9" id="KW-1185">Reference proteome</keyword>
<dbReference type="Proteomes" id="UP000663829">
    <property type="component" value="Unassembled WGS sequence"/>
</dbReference>
<evidence type="ECO:0000256" key="2">
    <source>
        <dbReference type="ARBA" id="ARBA00022737"/>
    </source>
</evidence>
<evidence type="ECO:0000313" key="6">
    <source>
        <dbReference type="EMBL" id="CAF1238857.1"/>
    </source>
</evidence>
<dbReference type="Proteomes" id="UP000681722">
    <property type="component" value="Unassembled WGS sequence"/>
</dbReference>